<reference evidence="1" key="1">
    <citation type="submission" date="2020-05" db="EMBL/GenBank/DDBJ databases">
        <title>Mycena genomes resolve the evolution of fungal bioluminescence.</title>
        <authorList>
            <person name="Tsai I.J."/>
        </authorList>
    </citation>
    <scope>NUCLEOTIDE SEQUENCE</scope>
    <source>
        <strain evidence="1">160909Yilan</strain>
    </source>
</reference>
<organism evidence="1 2">
    <name type="scientific">Mycena sanguinolenta</name>
    <dbReference type="NCBI Taxonomy" id="230812"/>
    <lineage>
        <taxon>Eukaryota</taxon>
        <taxon>Fungi</taxon>
        <taxon>Dikarya</taxon>
        <taxon>Basidiomycota</taxon>
        <taxon>Agaricomycotina</taxon>
        <taxon>Agaricomycetes</taxon>
        <taxon>Agaricomycetidae</taxon>
        <taxon>Agaricales</taxon>
        <taxon>Marasmiineae</taxon>
        <taxon>Mycenaceae</taxon>
        <taxon>Mycena</taxon>
    </lineage>
</organism>
<keyword evidence="2" id="KW-1185">Reference proteome</keyword>
<comment type="caution">
    <text evidence="1">The sequence shown here is derived from an EMBL/GenBank/DDBJ whole genome shotgun (WGS) entry which is preliminary data.</text>
</comment>
<dbReference type="EMBL" id="JACAZH010000002">
    <property type="protein sequence ID" value="KAF7375562.1"/>
    <property type="molecule type" value="Genomic_DNA"/>
</dbReference>
<dbReference type="AlphaFoldDB" id="A0A8H6ZDU2"/>
<dbReference type="Proteomes" id="UP000623467">
    <property type="component" value="Unassembled WGS sequence"/>
</dbReference>
<evidence type="ECO:0008006" key="3">
    <source>
        <dbReference type="Google" id="ProtNLM"/>
    </source>
</evidence>
<evidence type="ECO:0000313" key="2">
    <source>
        <dbReference type="Proteomes" id="UP000623467"/>
    </source>
</evidence>
<sequence length="328" mass="36780">MEMSMVHAHRWQDVKFWLPNGSFSKLDLRDVSLPMLQSISLHSAFSDEIGVDIFTLTDAPSLRHADVSASPPVKIVIPWARMTTLTLLHNIRLTECMSLLEECQSLVNLTVSTTGPAAAHTDLVTLTSLKTLVCNLGDSTVLEHLALPHLLRLTVTSLNQARDATIFSTFINRSACPLQFFAVHGTAAISLSVLVPVLRAIPDSTWDVEFTWHTSRFTVHLFSALQSMDILPGLKYLRLRARTRMYDREYHELLEVLRARVEAKSPRVPLESITLEIAIKQPLSIQIMPRNSRIARFRELASTGLQINFTIESFDSSTHVVLNSSVQD</sequence>
<accession>A0A8H6ZDU2</accession>
<protein>
    <recommendedName>
        <fullName evidence="3">F-box domain-containing protein</fullName>
    </recommendedName>
</protein>
<name>A0A8H6ZDU2_9AGAR</name>
<gene>
    <name evidence="1" type="ORF">MSAN_00444400</name>
</gene>
<proteinExistence type="predicted"/>
<evidence type="ECO:0000313" key="1">
    <source>
        <dbReference type="EMBL" id="KAF7375562.1"/>
    </source>
</evidence>